<name>A0A5C5UCM5_9GAMM</name>
<comment type="catalytic activity">
    <reaction evidence="4">
        <text>a monoamide of a dicarboxylate + H2O = a dicarboxylate + NH4(+)</text>
        <dbReference type="Rhea" id="RHEA:11716"/>
        <dbReference type="ChEBI" id="CHEBI:15377"/>
        <dbReference type="ChEBI" id="CHEBI:28938"/>
        <dbReference type="ChEBI" id="CHEBI:28965"/>
        <dbReference type="ChEBI" id="CHEBI:77450"/>
        <dbReference type="EC" id="3.5.1.3"/>
    </reaction>
</comment>
<evidence type="ECO:0000256" key="2">
    <source>
        <dbReference type="ARBA" id="ARBA00022801"/>
    </source>
</evidence>
<comment type="caution">
    <text evidence="7">The sequence shown here is derived from an EMBL/GenBank/DDBJ whole genome shotgun (WGS) entry which is preliminary data.</text>
</comment>
<dbReference type="InterPro" id="IPR003010">
    <property type="entry name" value="C-N_Hydrolase"/>
</dbReference>
<evidence type="ECO:0000256" key="1">
    <source>
        <dbReference type="ARBA" id="ARBA00010613"/>
    </source>
</evidence>
<evidence type="ECO:0000256" key="3">
    <source>
        <dbReference type="ARBA" id="ARBA00039118"/>
    </source>
</evidence>
<keyword evidence="2 7" id="KW-0378">Hydrolase</keyword>
<proteinExistence type="inferred from homology"/>
<dbReference type="FunFam" id="3.60.110.10:FF:000004">
    <property type="entry name" value="Carbon-nitrogen hydrolase"/>
    <property type="match status" value="1"/>
</dbReference>
<evidence type="ECO:0000313" key="7">
    <source>
        <dbReference type="EMBL" id="TWT23587.1"/>
    </source>
</evidence>
<protein>
    <recommendedName>
        <fullName evidence="5">Omega-amidase YafV</fullName>
        <ecNumber evidence="3">3.5.1.3</ecNumber>
    </recommendedName>
</protein>
<dbReference type="EC" id="3.5.1.3" evidence="3"/>
<dbReference type="InterPro" id="IPR036526">
    <property type="entry name" value="C-N_Hydrolase_sf"/>
</dbReference>
<organism evidence="7 8">
    <name type="scientific">Luteimonas marina</name>
    <dbReference type="NCBI Taxonomy" id="488485"/>
    <lineage>
        <taxon>Bacteria</taxon>
        <taxon>Pseudomonadati</taxon>
        <taxon>Pseudomonadota</taxon>
        <taxon>Gammaproteobacteria</taxon>
        <taxon>Lysobacterales</taxon>
        <taxon>Lysobacteraceae</taxon>
        <taxon>Luteimonas</taxon>
    </lineage>
</organism>
<dbReference type="GO" id="GO:0050152">
    <property type="term" value="F:omega-amidase activity"/>
    <property type="evidence" value="ECO:0007669"/>
    <property type="project" value="UniProtKB-EC"/>
</dbReference>
<dbReference type="PROSITE" id="PS50263">
    <property type="entry name" value="CN_HYDROLASE"/>
    <property type="match status" value="1"/>
</dbReference>
<dbReference type="RefSeq" id="WP_146384847.1">
    <property type="nucleotide sequence ID" value="NZ_VOHK01000001.1"/>
</dbReference>
<dbReference type="InterPro" id="IPR052737">
    <property type="entry name" value="Omega-amidase_YafV"/>
</dbReference>
<gene>
    <name evidence="7" type="ORF">FQY83_02840</name>
</gene>
<evidence type="ECO:0000259" key="6">
    <source>
        <dbReference type="PROSITE" id="PS50263"/>
    </source>
</evidence>
<evidence type="ECO:0000313" key="8">
    <source>
        <dbReference type="Proteomes" id="UP000319980"/>
    </source>
</evidence>
<keyword evidence="8" id="KW-1185">Reference proteome</keyword>
<dbReference type="GO" id="GO:0106008">
    <property type="term" value="F:2-oxoglutaramate amidase activity"/>
    <property type="evidence" value="ECO:0007669"/>
    <property type="project" value="TreeGrafter"/>
</dbReference>
<reference evidence="7 8" key="1">
    <citation type="journal article" date="2008" name="Int. J. Syst. Evol. Microbiol.">
        <title>Luteimonas marina sp. nov., isolated from seawater.</title>
        <authorList>
            <person name="Baik K.S."/>
            <person name="Park S.C."/>
            <person name="Kim M.S."/>
            <person name="Kim E.M."/>
            <person name="Park C."/>
            <person name="Chun J."/>
            <person name="Seong C.N."/>
        </authorList>
    </citation>
    <scope>NUCLEOTIDE SEQUENCE [LARGE SCALE GENOMIC DNA]</scope>
    <source>
        <strain evidence="7 8">FR1330</strain>
    </source>
</reference>
<evidence type="ECO:0000256" key="5">
    <source>
        <dbReference type="ARBA" id="ARBA00072139"/>
    </source>
</evidence>
<comment type="similarity">
    <text evidence="1">Belongs to the carbon-nitrogen hydrolase superfamily. NIT1/NIT2 family.</text>
</comment>
<dbReference type="PANTHER" id="PTHR47799">
    <property type="entry name" value="OMEGA-AMIDASE YAFV"/>
    <property type="match status" value="1"/>
</dbReference>
<evidence type="ECO:0000256" key="4">
    <source>
        <dbReference type="ARBA" id="ARBA00052904"/>
    </source>
</evidence>
<dbReference type="CDD" id="cd07575">
    <property type="entry name" value="Xc-1258_like"/>
    <property type="match status" value="1"/>
</dbReference>
<dbReference type="EMBL" id="VOHK01000001">
    <property type="protein sequence ID" value="TWT23587.1"/>
    <property type="molecule type" value="Genomic_DNA"/>
</dbReference>
<accession>A0A5C5UCM5</accession>
<feature type="domain" description="CN hydrolase" evidence="6">
    <location>
        <begin position="4"/>
        <end position="243"/>
    </location>
</feature>
<dbReference type="PANTHER" id="PTHR47799:SF1">
    <property type="entry name" value="OMEGA-AMIDASE YAFV"/>
    <property type="match status" value="1"/>
</dbReference>
<dbReference type="OrthoDB" id="9811121at2"/>
<dbReference type="Gene3D" id="3.60.110.10">
    <property type="entry name" value="Carbon-nitrogen hydrolase"/>
    <property type="match status" value="1"/>
</dbReference>
<dbReference type="Pfam" id="PF00795">
    <property type="entry name" value="CN_hydrolase"/>
    <property type="match status" value="1"/>
</dbReference>
<sequence>MNNLRISLVQGATLWHDPAGNRDYYGDLVAPLRGITDVVLLPETFTSGFSNDAIGSAETMDGATVEWMRTQAQALDAAVCGSVQLRVGDGVFNRLLWATPDGGLRHYDKRHLFRYAREHERYAAGRERLTVEWKGWRICPLVCYDLRFPVYSRNRFDVERPGALDYDLLLYVANWPAARAYPWKTLLRARAIENLCYVAGLNRVGSDGNGLHYAGDSAVIDFLGHPVSECSDEEVVVTTTLQADELAAHRARFPAMLDGDAFELR</sequence>
<dbReference type="NCBIfam" id="NF007757">
    <property type="entry name" value="PRK10438.1"/>
    <property type="match status" value="1"/>
</dbReference>
<dbReference type="Proteomes" id="UP000319980">
    <property type="component" value="Unassembled WGS sequence"/>
</dbReference>
<dbReference type="SUPFAM" id="SSF56317">
    <property type="entry name" value="Carbon-nitrogen hydrolase"/>
    <property type="match status" value="1"/>
</dbReference>
<dbReference type="AlphaFoldDB" id="A0A5C5UCM5"/>